<protein>
    <submittedName>
        <fullName evidence="3">Uncharacterized protein</fullName>
    </submittedName>
</protein>
<dbReference type="RefSeq" id="WP_159792504.1">
    <property type="nucleotide sequence ID" value="NZ_WTYM01000030.1"/>
</dbReference>
<dbReference type="EMBL" id="WTYM01000030">
    <property type="protein sequence ID" value="MXO58739.1"/>
    <property type="molecule type" value="Genomic_DNA"/>
</dbReference>
<name>A0A6I4ST82_9SPHN</name>
<reference evidence="3 4" key="1">
    <citation type="submission" date="2019-12" db="EMBL/GenBank/DDBJ databases">
        <title>Genomic-based taxomic classification of the family Erythrobacteraceae.</title>
        <authorList>
            <person name="Xu L."/>
        </authorList>
    </citation>
    <scope>NUCLEOTIDE SEQUENCE [LARGE SCALE GENOMIC DNA]</scope>
    <source>
        <strain evidence="3 4">MCCC 1K01500</strain>
    </source>
</reference>
<gene>
    <name evidence="3" type="ORF">GRI89_04185</name>
</gene>
<accession>A0A6I4ST82</accession>
<evidence type="ECO:0000256" key="1">
    <source>
        <dbReference type="SAM" id="MobiDB-lite"/>
    </source>
</evidence>
<sequence>MRRISPALLLVAGMFFTSPVAARQHVAGDTWLITIETKTESKSESGSGSSFDRDTLIEKVLATTDQGVELEYDLPESASDSDRSVSWQFPARILHSNDGELKLLNEAELEARVERFLEFAGYTREACGHWIFTWNAFQIECDPQSVLELIAPFDLRPGEVFSDPNIQRPVALTTQVDNDGTSRLSASAVIDGNRIRESSAQTDVVVAEISGKELSLDQARQVHAKDVVSGTLEVSFELDATGNVIGRVKAATITVTEPDSPSETRSMVETTVRKRVEESPSGLTPAS</sequence>
<feature type="signal peptide" evidence="2">
    <location>
        <begin position="1"/>
        <end position="22"/>
    </location>
</feature>
<dbReference type="AlphaFoldDB" id="A0A6I4ST82"/>
<organism evidence="3 4">
    <name type="scientific">Croceibacterium salegens</name>
    <dbReference type="NCBI Taxonomy" id="1737568"/>
    <lineage>
        <taxon>Bacteria</taxon>
        <taxon>Pseudomonadati</taxon>
        <taxon>Pseudomonadota</taxon>
        <taxon>Alphaproteobacteria</taxon>
        <taxon>Sphingomonadales</taxon>
        <taxon>Erythrobacteraceae</taxon>
        <taxon>Croceibacterium</taxon>
    </lineage>
</organism>
<evidence type="ECO:0000313" key="4">
    <source>
        <dbReference type="Proteomes" id="UP000433652"/>
    </source>
</evidence>
<evidence type="ECO:0000313" key="3">
    <source>
        <dbReference type="EMBL" id="MXO58739.1"/>
    </source>
</evidence>
<feature type="compositionally biased region" description="Polar residues" evidence="1">
    <location>
        <begin position="257"/>
        <end position="269"/>
    </location>
</feature>
<feature type="region of interest" description="Disordered" evidence="1">
    <location>
        <begin position="257"/>
        <end position="287"/>
    </location>
</feature>
<feature type="chain" id="PRO_5026133114" evidence="2">
    <location>
        <begin position="23"/>
        <end position="287"/>
    </location>
</feature>
<keyword evidence="4" id="KW-1185">Reference proteome</keyword>
<dbReference type="Proteomes" id="UP000433652">
    <property type="component" value="Unassembled WGS sequence"/>
</dbReference>
<comment type="caution">
    <text evidence="3">The sequence shown here is derived from an EMBL/GenBank/DDBJ whole genome shotgun (WGS) entry which is preliminary data.</text>
</comment>
<keyword evidence="2" id="KW-0732">Signal</keyword>
<evidence type="ECO:0000256" key="2">
    <source>
        <dbReference type="SAM" id="SignalP"/>
    </source>
</evidence>
<proteinExistence type="predicted"/>
<dbReference type="OrthoDB" id="7565484at2"/>